<evidence type="ECO:0000256" key="6">
    <source>
        <dbReference type="ARBA" id="ARBA00022679"/>
    </source>
</evidence>
<evidence type="ECO:0000256" key="9">
    <source>
        <dbReference type="ARBA" id="ARBA00022909"/>
    </source>
</evidence>
<keyword evidence="13" id="KW-1185">Reference proteome</keyword>
<comment type="cofactor">
    <cofactor evidence="2 10">
        <name>Mg(2+)</name>
        <dbReference type="ChEBI" id="CHEBI:18420"/>
    </cofactor>
</comment>
<keyword evidence="6 10" id="KW-0808">Transferase</keyword>
<dbReference type="InterPro" id="IPR011005">
    <property type="entry name" value="Dihydropteroate_synth-like_sf"/>
</dbReference>
<evidence type="ECO:0000313" key="13">
    <source>
        <dbReference type="Proteomes" id="UP000749311"/>
    </source>
</evidence>
<dbReference type="Gene3D" id="3.20.20.20">
    <property type="entry name" value="Dihydropteroate synthase-like"/>
    <property type="match status" value="1"/>
</dbReference>
<evidence type="ECO:0000256" key="7">
    <source>
        <dbReference type="ARBA" id="ARBA00022723"/>
    </source>
</evidence>
<dbReference type="CDD" id="cd00739">
    <property type="entry name" value="DHPS"/>
    <property type="match status" value="1"/>
</dbReference>
<keyword evidence="7 10" id="KW-0479">Metal-binding</keyword>
<feature type="domain" description="Pterin-binding" evidence="11">
    <location>
        <begin position="12"/>
        <end position="264"/>
    </location>
</feature>
<dbReference type="SUPFAM" id="SSF51717">
    <property type="entry name" value="Dihydropteroate synthetase-like"/>
    <property type="match status" value="1"/>
</dbReference>
<dbReference type="RefSeq" id="WP_243863443.1">
    <property type="nucleotide sequence ID" value="NZ_BAAAOO010000012.1"/>
</dbReference>
<dbReference type="Pfam" id="PF00809">
    <property type="entry name" value="Pterin_bind"/>
    <property type="match status" value="1"/>
</dbReference>
<dbReference type="PROSITE" id="PS50972">
    <property type="entry name" value="PTERIN_BINDING"/>
    <property type="match status" value="1"/>
</dbReference>
<comment type="caution">
    <text evidence="12">The sequence shown here is derived from an EMBL/GenBank/DDBJ whole genome shotgun (WGS) entry which is preliminary data.</text>
</comment>
<dbReference type="EMBL" id="JAAMOZ010000001">
    <property type="protein sequence ID" value="NIH55569.1"/>
    <property type="molecule type" value="Genomic_DNA"/>
</dbReference>
<keyword evidence="9 10" id="KW-0289">Folate biosynthesis</keyword>
<evidence type="ECO:0000256" key="1">
    <source>
        <dbReference type="ARBA" id="ARBA00000012"/>
    </source>
</evidence>
<dbReference type="PANTHER" id="PTHR20941">
    <property type="entry name" value="FOLATE SYNTHESIS PROTEINS"/>
    <property type="match status" value="1"/>
</dbReference>
<reference evidence="12 13" key="1">
    <citation type="submission" date="2020-02" db="EMBL/GenBank/DDBJ databases">
        <title>Sequencing the genomes of 1000 actinobacteria strains.</title>
        <authorList>
            <person name="Klenk H.-P."/>
        </authorList>
    </citation>
    <scope>NUCLEOTIDE SEQUENCE [LARGE SCALE GENOMIC DNA]</scope>
    <source>
        <strain evidence="12 13">DSM 19609</strain>
    </source>
</reference>
<name>A0ABX0SB69_9ACTN</name>
<dbReference type="PANTHER" id="PTHR20941:SF1">
    <property type="entry name" value="FOLIC ACID SYNTHESIS PROTEIN FOL1"/>
    <property type="match status" value="1"/>
</dbReference>
<evidence type="ECO:0000256" key="2">
    <source>
        <dbReference type="ARBA" id="ARBA00001946"/>
    </source>
</evidence>
<comment type="function">
    <text evidence="10">Catalyzes the condensation of para-aminobenzoate (pABA) with 6-hydroxymethyl-7,8-dihydropterin diphosphate (DHPt-PP) to form 7,8-dihydropteroate (H2Pte), the immediate precursor of folate derivatives.</text>
</comment>
<evidence type="ECO:0000256" key="3">
    <source>
        <dbReference type="ARBA" id="ARBA00004763"/>
    </source>
</evidence>
<evidence type="ECO:0000256" key="4">
    <source>
        <dbReference type="ARBA" id="ARBA00009503"/>
    </source>
</evidence>
<sequence length="275" mass="29161">MTTDAAENTGRMLVMGVVNVTPDSFSDGGRWFSHHDAVAHGHELLNQGADMLDIGGESTRPGATRPSQDEELRRVLSVVRDLAGTVPLSIDTMRAEVARQAIDAGATIVNDVSGGLADPGMLSLVASSGVDYICQHWRGHGAVMNRLATYQDVVAEVLVELTARARACADAGIDPGRVVIDPGLGFAKAAEHDWLILAHLDEFVSLGHRVLVGASRKRFLGGVLGGREPLGRDAATAAVSVVCAQNGVWAVRTHEVRAQRDAIAVVERLKRARGL</sequence>
<evidence type="ECO:0000259" key="11">
    <source>
        <dbReference type="PROSITE" id="PS50972"/>
    </source>
</evidence>
<dbReference type="EC" id="2.5.1.15" evidence="5 10"/>
<dbReference type="PROSITE" id="PS00793">
    <property type="entry name" value="DHPS_2"/>
    <property type="match status" value="1"/>
</dbReference>
<evidence type="ECO:0000313" key="12">
    <source>
        <dbReference type="EMBL" id="NIH55569.1"/>
    </source>
</evidence>
<dbReference type="GO" id="GO:0004156">
    <property type="term" value="F:dihydropteroate synthase activity"/>
    <property type="evidence" value="ECO:0007669"/>
    <property type="project" value="UniProtKB-EC"/>
</dbReference>
<dbReference type="InterPro" id="IPR006390">
    <property type="entry name" value="DHP_synth_dom"/>
</dbReference>
<accession>A0ABX0SB69</accession>
<gene>
    <name evidence="12" type="ORF">FB473_000214</name>
</gene>
<keyword evidence="8 10" id="KW-0460">Magnesium</keyword>
<dbReference type="NCBIfam" id="TIGR01496">
    <property type="entry name" value="DHPS"/>
    <property type="match status" value="1"/>
</dbReference>
<comment type="similarity">
    <text evidence="4 10">Belongs to the DHPS family.</text>
</comment>
<dbReference type="InterPro" id="IPR045031">
    <property type="entry name" value="DHP_synth-like"/>
</dbReference>
<evidence type="ECO:0000256" key="8">
    <source>
        <dbReference type="ARBA" id="ARBA00022842"/>
    </source>
</evidence>
<protein>
    <recommendedName>
        <fullName evidence="5 10">Dihydropteroate synthase</fullName>
        <shortName evidence="10">DHPS</shortName>
        <ecNumber evidence="5 10">2.5.1.15</ecNumber>
    </recommendedName>
    <alternativeName>
        <fullName evidence="10">Dihydropteroate pyrophosphorylase</fullName>
    </alternativeName>
</protein>
<comment type="pathway">
    <text evidence="3 10">Cofactor biosynthesis; tetrahydrofolate biosynthesis; 7,8-dihydrofolate from 2-amino-4-hydroxy-6-hydroxymethyl-7,8-dihydropteridine diphosphate and 4-aminobenzoate: step 1/2.</text>
</comment>
<dbReference type="Proteomes" id="UP000749311">
    <property type="component" value="Unassembled WGS sequence"/>
</dbReference>
<evidence type="ECO:0000256" key="5">
    <source>
        <dbReference type="ARBA" id="ARBA00012458"/>
    </source>
</evidence>
<evidence type="ECO:0000256" key="10">
    <source>
        <dbReference type="RuleBase" id="RU361205"/>
    </source>
</evidence>
<organism evidence="12 13">
    <name type="scientific">Brooklawnia cerclae</name>
    <dbReference type="NCBI Taxonomy" id="349934"/>
    <lineage>
        <taxon>Bacteria</taxon>
        <taxon>Bacillati</taxon>
        <taxon>Actinomycetota</taxon>
        <taxon>Actinomycetes</taxon>
        <taxon>Propionibacteriales</taxon>
        <taxon>Propionibacteriaceae</taxon>
        <taxon>Brooklawnia</taxon>
    </lineage>
</organism>
<dbReference type="PROSITE" id="PS00792">
    <property type="entry name" value="DHPS_1"/>
    <property type="match status" value="1"/>
</dbReference>
<proteinExistence type="inferred from homology"/>
<comment type="catalytic activity">
    <reaction evidence="1">
        <text>(7,8-dihydropterin-6-yl)methyl diphosphate + 4-aminobenzoate = 7,8-dihydropteroate + diphosphate</text>
        <dbReference type="Rhea" id="RHEA:19949"/>
        <dbReference type="ChEBI" id="CHEBI:17836"/>
        <dbReference type="ChEBI" id="CHEBI:17839"/>
        <dbReference type="ChEBI" id="CHEBI:33019"/>
        <dbReference type="ChEBI" id="CHEBI:72950"/>
        <dbReference type="EC" id="2.5.1.15"/>
    </reaction>
</comment>
<dbReference type="InterPro" id="IPR000489">
    <property type="entry name" value="Pterin-binding_dom"/>
</dbReference>